<keyword evidence="2" id="KW-1185">Reference proteome</keyword>
<accession>A0ABV3PVE9</accession>
<protein>
    <recommendedName>
        <fullName evidence="3">PASTA domain-containing protein</fullName>
    </recommendedName>
</protein>
<dbReference type="RefSeq" id="WP_311943218.1">
    <property type="nucleotide sequence ID" value="NZ_JAVSCS010000039.1"/>
</dbReference>
<sequence>MLGAPAAMAAAMGMGDEPPSTSSEVKGVAFRLLTTLPRAPRAVEGADECSQLVVKPASEAGRVVAERGWAVTGEAKLGTSLRAVSFAGGFEPGTSGTCLVNDGNVGVFDGGKLVALLYAEKGSKQSLGRVQALEGGGVRVIDGDYLATPIGDIRSIDDYKFEFNPVAASDGVCGGRAKVPNINNMPIDKARAALKANGWEPVPSSEQDRTDSRVAELVKLGVIEAEACSGTGLGYCSYNYRGEAGTLSVTTAGDNDYPSVSDYDVKCN</sequence>
<reference evidence="1 2" key="1">
    <citation type="submission" date="2024-07" db="EMBL/GenBank/DDBJ databases">
        <title>Description of Labrys sedimenti sp. nov., isolated from a diclofenac-degrading enrichment culture.</title>
        <authorList>
            <person name="Tancsics A."/>
            <person name="Csepanyi A."/>
        </authorList>
    </citation>
    <scope>NUCLEOTIDE SEQUENCE [LARGE SCALE GENOMIC DNA]</scope>
    <source>
        <strain evidence="1 2">LMG 23578</strain>
    </source>
</reference>
<evidence type="ECO:0000313" key="1">
    <source>
        <dbReference type="EMBL" id="MEW9309594.1"/>
    </source>
</evidence>
<evidence type="ECO:0000313" key="2">
    <source>
        <dbReference type="Proteomes" id="UP001555786"/>
    </source>
</evidence>
<dbReference type="Proteomes" id="UP001555786">
    <property type="component" value="Unassembled WGS sequence"/>
</dbReference>
<name>A0ABV3PVE9_9HYPH</name>
<proteinExistence type="predicted"/>
<comment type="caution">
    <text evidence="1">The sequence shown here is derived from an EMBL/GenBank/DDBJ whole genome shotgun (WGS) entry which is preliminary data.</text>
</comment>
<gene>
    <name evidence="1" type="ORF">ABXS05_28845</name>
</gene>
<dbReference type="EMBL" id="JBFNQD010000016">
    <property type="protein sequence ID" value="MEW9309594.1"/>
    <property type="molecule type" value="Genomic_DNA"/>
</dbReference>
<evidence type="ECO:0008006" key="3">
    <source>
        <dbReference type="Google" id="ProtNLM"/>
    </source>
</evidence>
<organism evidence="1 2">
    <name type="scientific">Labrys neptuniae</name>
    <dbReference type="NCBI Taxonomy" id="376174"/>
    <lineage>
        <taxon>Bacteria</taxon>
        <taxon>Pseudomonadati</taxon>
        <taxon>Pseudomonadota</taxon>
        <taxon>Alphaproteobacteria</taxon>
        <taxon>Hyphomicrobiales</taxon>
        <taxon>Xanthobacteraceae</taxon>
        <taxon>Labrys</taxon>
    </lineage>
</organism>